<keyword evidence="4" id="KW-1185">Reference proteome</keyword>
<proteinExistence type="inferred from homology"/>
<gene>
    <name evidence="3" type="ORF">GCM10022262_23260</name>
</gene>
<dbReference type="RefSeq" id="WP_345041285.1">
    <property type="nucleotide sequence ID" value="NZ_BAABBA010000010.1"/>
</dbReference>
<dbReference type="SUPFAM" id="SSF54909">
    <property type="entry name" value="Dimeric alpha+beta barrel"/>
    <property type="match status" value="1"/>
</dbReference>
<feature type="domain" description="YCII-related" evidence="2">
    <location>
        <begin position="19"/>
        <end position="83"/>
    </location>
</feature>
<sequence>MEHFLYRLIPPRPTFPADATDAENRIMEAHFGYWTGLINERKVVAYGPVMDPRGTYGVAILEVPDAAAAQAIADGDPAVRSDAGFGSELHPMGDTVVRT</sequence>
<comment type="caution">
    <text evidence="3">The sequence shown here is derived from an EMBL/GenBank/DDBJ whole genome shotgun (WGS) entry which is preliminary data.</text>
</comment>
<reference evidence="4" key="1">
    <citation type="journal article" date="2019" name="Int. J. Syst. Evol. Microbiol.">
        <title>The Global Catalogue of Microorganisms (GCM) 10K type strain sequencing project: providing services to taxonomists for standard genome sequencing and annotation.</title>
        <authorList>
            <consortium name="The Broad Institute Genomics Platform"/>
            <consortium name="The Broad Institute Genome Sequencing Center for Infectious Disease"/>
            <person name="Wu L."/>
            <person name="Ma J."/>
        </authorList>
    </citation>
    <scope>NUCLEOTIDE SEQUENCE [LARGE SCALE GENOMIC DNA]</scope>
    <source>
        <strain evidence="4">JCM 17459</strain>
    </source>
</reference>
<dbReference type="Pfam" id="PF03795">
    <property type="entry name" value="YCII"/>
    <property type="match status" value="1"/>
</dbReference>
<accession>A0ABP8EVG1</accession>
<dbReference type="EMBL" id="BAABBA010000010">
    <property type="protein sequence ID" value="GAA4287966.1"/>
    <property type="molecule type" value="Genomic_DNA"/>
</dbReference>
<protein>
    <recommendedName>
        <fullName evidence="2">YCII-related domain-containing protein</fullName>
    </recommendedName>
</protein>
<evidence type="ECO:0000256" key="1">
    <source>
        <dbReference type="ARBA" id="ARBA00007689"/>
    </source>
</evidence>
<evidence type="ECO:0000313" key="3">
    <source>
        <dbReference type="EMBL" id="GAA4287966.1"/>
    </source>
</evidence>
<organism evidence="3 4">
    <name type="scientific">Georgenia daeguensis</name>
    <dbReference type="NCBI Taxonomy" id="908355"/>
    <lineage>
        <taxon>Bacteria</taxon>
        <taxon>Bacillati</taxon>
        <taxon>Actinomycetota</taxon>
        <taxon>Actinomycetes</taxon>
        <taxon>Micrococcales</taxon>
        <taxon>Bogoriellaceae</taxon>
        <taxon>Georgenia</taxon>
    </lineage>
</organism>
<comment type="similarity">
    <text evidence="1">Belongs to the YciI family.</text>
</comment>
<evidence type="ECO:0000313" key="4">
    <source>
        <dbReference type="Proteomes" id="UP001499841"/>
    </source>
</evidence>
<dbReference type="Gene3D" id="3.30.70.1060">
    <property type="entry name" value="Dimeric alpha+beta barrel"/>
    <property type="match status" value="1"/>
</dbReference>
<dbReference type="InterPro" id="IPR005545">
    <property type="entry name" value="YCII"/>
</dbReference>
<dbReference type="Proteomes" id="UP001499841">
    <property type="component" value="Unassembled WGS sequence"/>
</dbReference>
<evidence type="ECO:0000259" key="2">
    <source>
        <dbReference type="Pfam" id="PF03795"/>
    </source>
</evidence>
<dbReference type="InterPro" id="IPR011008">
    <property type="entry name" value="Dimeric_a/b-barrel"/>
</dbReference>
<name>A0ABP8EVG1_9MICO</name>